<accession>A0ABV5J636</accession>
<gene>
    <name evidence="1" type="ORF">ACFFUR_10740</name>
</gene>
<dbReference type="EMBL" id="JBHMEW010000059">
    <property type="protein sequence ID" value="MFB9212282.1"/>
    <property type="molecule type" value="Genomic_DNA"/>
</dbReference>
<keyword evidence="2" id="KW-1185">Reference proteome</keyword>
<name>A0ABV5J636_9BACT</name>
<dbReference type="Proteomes" id="UP001589654">
    <property type="component" value="Unassembled WGS sequence"/>
</dbReference>
<evidence type="ECO:0000313" key="1">
    <source>
        <dbReference type="EMBL" id="MFB9212282.1"/>
    </source>
</evidence>
<reference evidence="1 2" key="1">
    <citation type="submission" date="2024-09" db="EMBL/GenBank/DDBJ databases">
        <authorList>
            <person name="Sun Q."/>
            <person name="Mori K."/>
        </authorList>
    </citation>
    <scope>NUCLEOTIDE SEQUENCE [LARGE SCALE GENOMIC DNA]</scope>
    <source>
        <strain evidence="1 2">CECT 7682</strain>
    </source>
</reference>
<comment type="caution">
    <text evidence="1">The sequence shown here is derived from an EMBL/GenBank/DDBJ whole genome shotgun (WGS) entry which is preliminary data.</text>
</comment>
<evidence type="ECO:0000313" key="2">
    <source>
        <dbReference type="Proteomes" id="UP001589654"/>
    </source>
</evidence>
<sequence>MKTILSLFVIIAINISCNDDPNPSGNLDERQLTFDFEENLEGWEGGFADYPVEDPERFELIYEHSILPDEIGETYYGAKIGGQNLSDDLFMFLKKAITGLKPSTQYEVQFNIELASQYPEESVGIGGSPGGSVFLKAGASSIEPLPIVQNGYYRMNIDKGNQSQDGNDMTNIGTIGIEGEEFRYELIQRGNGGTNFQAQSDGSGQLWLIIGTDSGFEGRTELYYNTINIHLKEVP</sequence>
<dbReference type="RefSeq" id="WP_290246458.1">
    <property type="nucleotide sequence ID" value="NZ_JAUFQT010000001.1"/>
</dbReference>
<proteinExistence type="predicted"/>
<protein>
    <recommendedName>
        <fullName evidence="3">Lipoprotein</fullName>
    </recommendedName>
</protein>
<evidence type="ECO:0008006" key="3">
    <source>
        <dbReference type="Google" id="ProtNLM"/>
    </source>
</evidence>
<organism evidence="1 2">
    <name type="scientific">Echinicola jeungdonensis</name>
    <dbReference type="NCBI Taxonomy" id="709343"/>
    <lineage>
        <taxon>Bacteria</taxon>
        <taxon>Pseudomonadati</taxon>
        <taxon>Bacteroidota</taxon>
        <taxon>Cytophagia</taxon>
        <taxon>Cytophagales</taxon>
        <taxon>Cyclobacteriaceae</taxon>
        <taxon>Echinicola</taxon>
    </lineage>
</organism>